<dbReference type="GO" id="GO:0042273">
    <property type="term" value="P:ribosomal large subunit biogenesis"/>
    <property type="evidence" value="ECO:0007669"/>
    <property type="project" value="TreeGrafter"/>
</dbReference>
<dbReference type="GO" id="GO:0005730">
    <property type="term" value="C:nucleolus"/>
    <property type="evidence" value="ECO:0007669"/>
    <property type="project" value="TreeGrafter"/>
</dbReference>
<dbReference type="EMBL" id="JABDHM010000019">
    <property type="protein sequence ID" value="KAF5223499.1"/>
    <property type="molecule type" value="Genomic_DNA"/>
</dbReference>
<reference evidence="7 8" key="1">
    <citation type="journal article" date="2018" name="Microb. Genom.">
        <title>Expanding an expanded genome: long-read sequencing of Trypanosoma cruzi.</title>
        <authorList>
            <person name="Berna L."/>
            <person name="Rodriguez M."/>
            <person name="Chiribao M.L."/>
            <person name="Parodi-Talice A."/>
            <person name="Pita S."/>
            <person name="Rijo G."/>
            <person name="Alvarez-Valin F."/>
            <person name="Robello C."/>
        </authorList>
    </citation>
    <scope>NUCLEOTIDE SEQUENCE [LARGE SCALE GENOMIC DNA]</scope>
    <source>
        <strain evidence="7 8">TCC</strain>
    </source>
</reference>
<evidence type="ECO:0000313" key="6">
    <source>
        <dbReference type="EMBL" id="KAF5223499.1"/>
    </source>
</evidence>
<accession>A0A2V2XFT7</accession>
<feature type="region of interest" description="Disordered" evidence="4">
    <location>
        <begin position="1"/>
        <end position="33"/>
    </location>
</feature>
<dbReference type="EMBL" id="PRFC01000011">
    <property type="protein sequence ID" value="PWV19073.1"/>
    <property type="molecule type" value="Genomic_DNA"/>
</dbReference>
<dbReference type="GO" id="GO:0003677">
    <property type="term" value="F:DNA binding"/>
    <property type="evidence" value="ECO:0007669"/>
    <property type="project" value="TreeGrafter"/>
</dbReference>
<dbReference type="OMA" id="AAIHSQM"/>
<evidence type="ECO:0000313" key="7">
    <source>
        <dbReference type="EMBL" id="PWV19073.1"/>
    </source>
</evidence>
<organism evidence="7 8">
    <name type="scientific">Trypanosoma cruzi</name>
    <dbReference type="NCBI Taxonomy" id="5693"/>
    <lineage>
        <taxon>Eukaryota</taxon>
        <taxon>Discoba</taxon>
        <taxon>Euglenozoa</taxon>
        <taxon>Kinetoplastea</taxon>
        <taxon>Metakinetoplastina</taxon>
        <taxon>Trypanosomatida</taxon>
        <taxon>Trypanosomatidae</taxon>
        <taxon>Trypanosoma</taxon>
        <taxon>Schizotrypanum</taxon>
    </lineage>
</organism>
<dbReference type="PANTHER" id="PTHR14369">
    <property type="entry name" value="SURFEIT LOCUS PROTEIN 6"/>
    <property type="match status" value="1"/>
</dbReference>
<dbReference type="GO" id="GO:0003723">
    <property type="term" value="F:RNA binding"/>
    <property type="evidence" value="ECO:0007669"/>
    <property type="project" value="TreeGrafter"/>
</dbReference>
<dbReference type="VEuPathDB" id="TriTrypDB:Tc_MARK_296"/>
<proteinExistence type="inferred from homology"/>
<protein>
    <recommendedName>
        <fullName evidence="5">Ribosomal RNA-processing protein 14/surfeit locus protein 6 C-terminal domain-containing protein</fullName>
    </recommendedName>
</protein>
<dbReference type="SMR" id="A0A2V2XFT7"/>
<feature type="compositionally biased region" description="Basic residues" evidence="4">
    <location>
        <begin position="198"/>
        <end position="207"/>
    </location>
</feature>
<dbReference type="VEuPathDB" id="TriTrypDB:TCSYLVIO_001460"/>
<feature type="compositionally biased region" description="Basic and acidic residues" evidence="4">
    <location>
        <begin position="164"/>
        <end position="174"/>
    </location>
</feature>
<dbReference type="GO" id="GO:0042274">
    <property type="term" value="P:ribosomal small subunit biogenesis"/>
    <property type="evidence" value="ECO:0007669"/>
    <property type="project" value="TreeGrafter"/>
</dbReference>
<name>A0A2V2XFT7_TRYCR</name>
<dbReference type="AlphaFoldDB" id="A0A2V2XFT7"/>
<sequence length="207" mass="22808">MGFRGHPEPANRRTKSAAAAAATGGGAGTGADEIPLNLSFGNFEFEEMKRLGRRGGGVRELATLLRHAKRQTEAHASMLGSEEGVERRQADLLDTAMRRAVGVKVKDDPKRLARALAKRRNKKRSSAKKWAERLENLQRSVNTVVEDRTMARQAARMRRKGKERGKQNPRETKRAPGAAAKKKAKKGADRKGPTAAARNKKPRQGRK</sequence>
<dbReference type="VEuPathDB" id="TriTrypDB:C4B63_28g167"/>
<dbReference type="VEuPathDB" id="TriTrypDB:BCY84_02319"/>
<evidence type="ECO:0000256" key="2">
    <source>
        <dbReference type="ARBA" id="ARBA00005904"/>
    </source>
</evidence>
<dbReference type="OrthoDB" id="251923at2759"/>
<comment type="caution">
    <text evidence="7">The sequence shown here is derived from an EMBL/GenBank/DDBJ whole genome shotgun (WGS) entry which is preliminary data.</text>
</comment>
<dbReference type="InterPro" id="IPR029190">
    <property type="entry name" value="Rrp14/SURF6_C"/>
</dbReference>
<dbReference type="VEuPathDB" id="TriTrypDB:TcYC6_0082170"/>
<dbReference type="VEuPathDB" id="TriTrypDB:TcG_00670"/>
<evidence type="ECO:0000313" key="9">
    <source>
        <dbReference type="Proteomes" id="UP000583944"/>
    </source>
</evidence>
<dbReference type="VEuPathDB" id="TriTrypDB:TcCLB.503487.60"/>
<evidence type="ECO:0000313" key="8">
    <source>
        <dbReference type="Proteomes" id="UP000246078"/>
    </source>
</evidence>
<evidence type="ECO:0000256" key="3">
    <source>
        <dbReference type="ARBA" id="ARBA00023242"/>
    </source>
</evidence>
<feature type="region of interest" description="Disordered" evidence="4">
    <location>
        <begin position="144"/>
        <end position="207"/>
    </location>
</feature>
<comment type="subcellular location">
    <subcellularLocation>
        <location evidence="1">Nucleus</location>
    </subcellularLocation>
</comment>
<evidence type="ECO:0000259" key="5">
    <source>
        <dbReference type="Pfam" id="PF04935"/>
    </source>
</evidence>
<feature type="domain" description="Ribosomal RNA-processing protein 14/surfeit locus protein 6 C-terminal" evidence="5">
    <location>
        <begin position="22"/>
        <end position="144"/>
    </location>
</feature>
<dbReference type="VEuPathDB" id="TriTrypDB:TcBrA4_0009610"/>
<gene>
    <name evidence="7" type="ORF">C3747_11g466</name>
    <name evidence="6" type="ORF">ECC02_003518</name>
</gene>
<feature type="compositionally biased region" description="Basic and acidic residues" evidence="4">
    <location>
        <begin position="1"/>
        <end position="11"/>
    </location>
</feature>
<dbReference type="InterPro" id="IPR007019">
    <property type="entry name" value="SURF6"/>
</dbReference>
<dbReference type="Proteomes" id="UP000583944">
    <property type="component" value="Unassembled WGS sequence"/>
</dbReference>
<dbReference type="VEuPathDB" id="TriTrypDB:C3747_11g466"/>
<dbReference type="Proteomes" id="UP000246078">
    <property type="component" value="Unassembled WGS sequence"/>
</dbReference>
<dbReference type="Pfam" id="PF04935">
    <property type="entry name" value="SURF6"/>
    <property type="match status" value="1"/>
</dbReference>
<dbReference type="PANTHER" id="PTHR14369:SF0">
    <property type="entry name" value="SURFEIT LOCUS PROTEIN 6"/>
    <property type="match status" value="1"/>
</dbReference>
<dbReference type="VEuPathDB" id="TriTrypDB:TcCL_ESM11024"/>
<reference evidence="6" key="3">
    <citation type="submission" date="2020-04" db="EMBL/GenBank/DDBJ databases">
        <authorList>
            <person name="Diaz Viraque F."/>
        </authorList>
    </citation>
    <scope>NUCLEOTIDE SEQUENCE</scope>
    <source>
        <strain evidence="6">Berenice</strain>
    </source>
</reference>
<keyword evidence="3" id="KW-0539">Nucleus</keyword>
<dbReference type="VEuPathDB" id="TriTrypDB:TcCLB.508641.210"/>
<dbReference type="VEuPathDB" id="TriTrypDB:ECC02_003518"/>
<reference evidence="6 9" key="2">
    <citation type="journal article" date="2019" name="Genome Biol. Evol.">
        <title>Nanopore Sequencing Significantly Improves Genome Assembly of the Protozoan Parasite Trypanosoma cruzi.</title>
        <authorList>
            <person name="Diaz-Viraque F."/>
            <person name="Pita S."/>
            <person name="Greif G."/>
            <person name="de Souza R.C.M."/>
            <person name="Iraola G."/>
            <person name="Robello C."/>
        </authorList>
    </citation>
    <scope>NUCLEOTIDE SEQUENCE [LARGE SCALE GENOMIC DNA]</scope>
    <source>
        <strain evidence="6 9">Berenice</strain>
    </source>
</reference>
<comment type="similarity">
    <text evidence="2">Belongs to the SURF6 family.</text>
</comment>
<evidence type="ECO:0000256" key="4">
    <source>
        <dbReference type="SAM" id="MobiDB-lite"/>
    </source>
</evidence>
<evidence type="ECO:0000256" key="1">
    <source>
        <dbReference type="ARBA" id="ARBA00004123"/>
    </source>
</evidence>